<name>A0A9N9G2G3_9GLOM</name>
<evidence type="ECO:0000313" key="1">
    <source>
        <dbReference type="EMBL" id="CAG8572772.1"/>
    </source>
</evidence>
<sequence length="42" mass="4692">EVKEEEGEGDLKKNVEKNYLRQCSGETVMMSTASILGDEDND</sequence>
<dbReference type="EMBL" id="CAJVPS010002621">
    <property type="protein sequence ID" value="CAG8572772.1"/>
    <property type="molecule type" value="Genomic_DNA"/>
</dbReference>
<dbReference type="Proteomes" id="UP000789508">
    <property type="component" value="Unassembled WGS sequence"/>
</dbReference>
<keyword evidence="2" id="KW-1185">Reference proteome</keyword>
<organism evidence="1 2">
    <name type="scientific">Ambispora leptoticha</name>
    <dbReference type="NCBI Taxonomy" id="144679"/>
    <lineage>
        <taxon>Eukaryota</taxon>
        <taxon>Fungi</taxon>
        <taxon>Fungi incertae sedis</taxon>
        <taxon>Mucoromycota</taxon>
        <taxon>Glomeromycotina</taxon>
        <taxon>Glomeromycetes</taxon>
        <taxon>Archaeosporales</taxon>
        <taxon>Ambisporaceae</taxon>
        <taxon>Ambispora</taxon>
    </lineage>
</organism>
<reference evidence="1" key="1">
    <citation type="submission" date="2021-06" db="EMBL/GenBank/DDBJ databases">
        <authorList>
            <person name="Kallberg Y."/>
            <person name="Tangrot J."/>
            <person name="Rosling A."/>
        </authorList>
    </citation>
    <scope>NUCLEOTIDE SEQUENCE</scope>
    <source>
        <strain evidence="1">FL130A</strain>
    </source>
</reference>
<accession>A0A9N9G2G3</accession>
<evidence type="ECO:0000313" key="2">
    <source>
        <dbReference type="Proteomes" id="UP000789508"/>
    </source>
</evidence>
<dbReference type="AlphaFoldDB" id="A0A9N9G2G3"/>
<feature type="non-terminal residue" evidence="1">
    <location>
        <position position="1"/>
    </location>
</feature>
<gene>
    <name evidence="1" type="ORF">ALEPTO_LOCUS6891</name>
</gene>
<protein>
    <submittedName>
        <fullName evidence="1">6617_t:CDS:1</fullName>
    </submittedName>
</protein>
<proteinExistence type="predicted"/>
<comment type="caution">
    <text evidence="1">The sequence shown here is derived from an EMBL/GenBank/DDBJ whole genome shotgun (WGS) entry which is preliminary data.</text>
</comment>